<dbReference type="Proteomes" id="UP000502823">
    <property type="component" value="Unassembled WGS sequence"/>
</dbReference>
<gene>
    <name evidence="2" type="ORF">Cfor_12352</name>
</gene>
<dbReference type="InParanoid" id="A0A6L2PM60"/>
<dbReference type="EMBL" id="BLKM01008141">
    <property type="protein sequence ID" value="GFG32580.1"/>
    <property type="molecule type" value="Genomic_DNA"/>
</dbReference>
<feature type="region of interest" description="Disordered" evidence="1">
    <location>
        <begin position="130"/>
        <end position="227"/>
    </location>
</feature>
<feature type="compositionally biased region" description="Polar residues" evidence="1">
    <location>
        <begin position="161"/>
        <end position="176"/>
    </location>
</feature>
<evidence type="ECO:0000256" key="1">
    <source>
        <dbReference type="SAM" id="MobiDB-lite"/>
    </source>
</evidence>
<evidence type="ECO:0000313" key="2">
    <source>
        <dbReference type="EMBL" id="GFG32580.1"/>
    </source>
</evidence>
<feature type="compositionally biased region" description="Basic and acidic residues" evidence="1">
    <location>
        <begin position="520"/>
        <end position="535"/>
    </location>
</feature>
<feature type="compositionally biased region" description="Gly residues" evidence="1">
    <location>
        <begin position="409"/>
        <end position="430"/>
    </location>
</feature>
<keyword evidence="3" id="KW-1185">Reference proteome</keyword>
<reference evidence="3" key="1">
    <citation type="submission" date="2020-01" db="EMBL/GenBank/DDBJ databases">
        <title>Draft genome sequence of the Termite Coptotermes fromosanus.</title>
        <authorList>
            <person name="Itakura S."/>
            <person name="Yosikawa Y."/>
            <person name="Umezawa K."/>
        </authorList>
    </citation>
    <scope>NUCLEOTIDE SEQUENCE [LARGE SCALE GENOMIC DNA]</scope>
</reference>
<name>A0A6L2PM60_COPFO</name>
<proteinExistence type="predicted"/>
<feature type="compositionally biased region" description="Acidic residues" evidence="1">
    <location>
        <begin position="375"/>
        <end position="385"/>
    </location>
</feature>
<organism evidence="2 3">
    <name type="scientific">Coptotermes formosanus</name>
    <name type="common">Formosan subterranean termite</name>
    <dbReference type="NCBI Taxonomy" id="36987"/>
    <lineage>
        <taxon>Eukaryota</taxon>
        <taxon>Metazoa</taxon>
        <taxon>Ecdysozoa</taxon>
        <taxon>Arthropoda</taxon>
        <taxon>Hexapoda</taxon>
        <taxon>Insecta</taxon>
        <taxon>Pterygota</taxon>
        <taxon>Neoptera</taxon>
        <taxon>Polyneoptera</taxon>
        <taxon>Dictyoptera</taxon>
        <taxon>Blattodea</taxon>
        <taxon>Blattoidea</taxon>
        <taxon>Termitoidae</taxon>
        <taxon>Rhinotermitidae</taxon>
        <taxon>Coptotermes</taxon>
    </lineage>
</organism>
<dbReference type="AlphaFoldDB" id="A0A6L2PM60"/>
<feature type="region of interest" description="Disordered" evidence="1">
    <location>
        <begin position="517"/>
        <end position="560"/>
    </location>
</feature>
<accession>A0A6L2PM60</accession>
<feature type="region of interest" description="Disordered" evidence="1">
    <location>
        <begin position="352"/>
        <end position="462"/>
    </location>
</feature>
<sequence>MEGSTFGTGVQLSHLEFIGWFPESVQADVPVLNVLVEEEGIELQVLSSKQSSETPPVGCSSRNSYIEPQQGTGTDADSLNSSEYPVEDVTFKNGSSTIDLKVDVHRKNSSESSEEVATLRPVVEKVSVHRAEQCTQADHEHFRTKLQAERSKHQRARGGRVSTSATEESKPATSGGMSKCPSLHKLSHQTSSTDSQEDHSGQGPEPQPSLISVDAGPDISNSMVSVPPARRYSNATSHSYLPTAIKPTGSLELGAYMLDATTDNATPRDKGLLYWKQQNSRGGVRRIRSSMLDSCCPPTSLESGIVDGGTHSGGSGARHDNPPSTLLRARLSLSPYYGYGSEIVYPIAEQSDEVGHNHSGPDTEGSTFSLPSLPDADDDEDEEDNAGSRSPLLVRHESFESKTIAVSSNGGGGSTGAGGRGGGGSCGVGSGERRGSKEPGLSSSNSTRTSRKKCIAPSKSGNSFSTVSLDHSVFRQCFPAAGSEERLDGEMVVDRTSASSKDGLLATEVSVAVGTPDTVNDERVPEGHGSRKCSDDDGGLGECDNSDGLSDGGRHRRQRSLKTSLAEEVGARMKCEAVWHQQSASGVVPVPPSEVPSLMGLDWLFEHTDSEPDDAPCSNPGTKNIGVNNDCKQCGLLYSVVLGVVIMVKVQDVGLCRMGTALGGG</sequence>
<feature type="compositionally biased region" description="Basic and acidic residues" evidence="1">
    <location>
        <begin position="130"/>
        <end position="151"/>
    </location>
</feature>
<evidence type="ECO:0000313" key="3">
    <source>
        <dbReference type="Proteomes" id="UP000502823"/>
    </source>
</evidence>
<dbReference type="OrthoDB" id="8195403at2759"/>
<protein>
    <submittedName>
        <fullName evidence="2">Uncharacterized protein</fullName>
    </submittedName>
</protein>
<comment type="caution">
    <text evidence="2">The sequence shown here is derived from an EMBL/GenBank/DDBJ whole genome shotgun (WGS) entry which is preliminary data.</text>
</comment>
<feature type="region of interest" description="Disordered" evidence="1">
    <location>
        <begin position="46"/>
        <end position="80"/>
    </location>
</feature>